<feature type="chain" id="PRO_5021454289" description="FAS1 domain-containing protein" evidence="2">
    <location>
        <begin position="19"/>
        <end position="257"/>
    </location>
</feature>
<dbReference type="Gene3D" id="3.90.280.10">
    <property type="entry name" value="PEBP-like"/>
    <property type="match status" value="1"/>
</dbReference>
<dbReference type="Pfam" id="PF01161">
    <property type="entry name" value="PBP"/>
    <property type="match status" value="1"/>
</dbReference>
<accession>A0A4Z0ZA61</accession>
<dbReference type="STRING" id="37992.A0A4Z0ZA61"/>
<evidence type="ECO:0008006" key="5">
    <source>
        <dbReference type="Google" id="ProtNLM"/>
    </source>
</evidence>
<keyword evidence="4" id="KW-1185">Reference proteome</keyword>
<evidence type="ECO:0000313" key="4">
    <source>
        <dbReference type="Proteomes" id="UP000297716"/>
    </source>
</evidence>
<keyword evidence="2" id="KW-0732">Signal</keyword>
<evidence type="ECO:0000256" key="2">
    <source>
        <dbReference type="SAM" id="SignalP"/>
    </source>
</evidence>
<dbReference type="OrthoDB" id="2506647at2759"/>
<dbReference type="InterPro" id="IPR035810">
    <property type="entry name" value="PEBP_euk"/>
</dbReference>
<evidence type="ECO:0000313" key="3">
    <source>
        <dbReference type="EMBL" id="TGJ87913.1"/>
    </source>
</evidence>
<dbReference type="SUPFAM" id="SSF49777">
    <property type="entry name" value="PEBP-like"/>
    <property type="match status" value="1"/>
</dbReference>
<gene>
    <name evidence="3" type="ORF">E0Z10_g819</name>
</gene>
<dbReference type="InterPro" id="IPR036610">
    <property type="entry name" value="PEBP-like_sf"/>
</dbReference>
<feature type="region of interest" description="Disordered" evidence="1">
    <location>
        <begin position="205"/>
        <end position="230"/>
    </location>
</feature>
<protein>
    <recommendedName>
        <fullName evidence="5">FAS1 domain-containing protein</fullName>
    </recommendedName>
</protein>
<feature type="compositionally biased region" description="Low complexity" evidence="1">
    <location>
        <begin position="217"/>
        <end position="230"/>
    </location>
</feature>
<comment type="caution">
    <text evidence="3">The sequence shown here is derived from an EMBL/GenBank/DDBJ whole genome shotgun (WGS) entry which is preliminary data.</text>
</comment>
<proteinExistence type="predicted"/>
<dbReference type="CDD" id="cd00866">
    <property type="entry name" value="PEBP_euk"/>
    <property type="match status" value="1"/>
</dbReference>
<organism evidence="3 4">
    <name type="scientific">Xylaria hypoxylon</name>
    <dbReference type="NCBI Taxonomy" id="37992"/>
    <lineage>
        <taxon>Eukaryota</taxon>
        <taxon>Fungi</taxon>
        <taxon>Dikarya</taxon>
        <taxon>Ascomycota</taxon>
        <taxon>Pezizomycotina</taxon>
        <taxon>Sordariomycetes</taxon>
        <taxon>Xylariomycetidae</taxon>
        <taxon>Xylariales</taxon>
        <taxon>Xylariaceae</taxon>
        <taxon>Xylaria</taxon>
    </lineage>
</organism>
<dbReference type="InterPro" id="IPR008914">
    <property type="entry name" value="PEBP"/>
</dbReference>
<dbReference type="EMBL" id="SKBN01000008">
    <property type="protein sequence ID" value="TGJ87913.1"/>
    <property type="molecule type" value="Genomic_DNA"/>
</dbReference>
<reference evidence="3 4" key="1">
    <citation type="submission" date="2019-03" db="EMBL/GenBank/DDBJ databases">
        <title>Draft genome sequence of Xylaria hypoxylon DSM 108379, a ubiquitous saprotrophic-parasitic fungi on hardwood.</title>
        <authorList>
            <person name="Buettner E."/>
            <person name="Leonhardt S."/>
            <person name="Gebauer A.M."/>
            <person name="Liers C."/>
            <person name="Hofrichter M."/>
            <person name="Kellner H."/>
        </authorList>
    </citation>
    <scope>NUCLEOTIDE SEQUENCE [LARGE SCALE GENOMIC DNA]</scope>
    <source>
        <strain evidence="3 4">DSM 108379</strain>
    </source>
</reference>
<evidence type="ECO:0000256" key="1">
    <source>
        <dbReference type="SAM" id="MobiDB-lite"/>
    </source>
</evidence>
<feature type="signal peptide" evidence="2">
    <location>
        <begin position="1"/>
        <end position="18"/>
    </location>
</feature>
<name>A0A4Z0ZA61_9PEZI</name>
<sequence length="257" mass="25976">MQSKSLIALAASTSVALAATPSGFEPSSENSLLVTYGDVAALDGTVVAKDITQVSPTIATQSKLDGSSFAILMIDLDIPTTNPPETNTLLHWLQTGLTQSSSAVALNTTSGSTNAFVLSVPQDVAAFAEYLGPAPPARIPLSHEYTEIIVDTSDASEEGLSALKTAAANRLGFNAQSVLTSAGLADKVVAGNYFVVTNPGPVQDTIASNSTTGGGNDTNSGSSPSASPSPITNAAVLHRASASLLAIMIVGVAFLAL</sequence>
<dbReference type="AlphaFoldDB" id="A0A4Z0ZA61"/>
<dbReference type="Proteomes" id="UP000297716">
    <property type="component" value="Unassembled WGS sequence"/>
</dbReference>